<dbReference type="PANTHER" id="PTHR47371">
    <property type="entry name" value="LIPOTEICHOIC ACID SYNTHASE"/>
    <property type="match status" value="1"/>
</dbReference>
<evidence type="ECO:0000256" key="8">
    <source>
        <dbReference type="SAM" id="Phobius"/>
    </source>
</evidence>
<dbReference type="InterPro" id="IPR000917">
    <property type="entry name" value="Sulfatase_N"/>
</dbReference>
<feature type="transmembrane region" description="Helical" evidence="8">
    <location>
        <begin position="88"/>
        <end position="113"/>
    </location>
</feature>
<protein>
    <submittedName>
        <fullName evidence="10">Sulfatase</fullName>
    </submittedName>
</protein>
<name>A0A2W3ZMG0_9ENTE</name>
<evidence type="ECO:0000256" key="1">
    <source>
        <dbReference type="ARBA" id="ARBA00004651"/>
    </source>
</evidence>
<feature type="transmembrane region" description="Helical" evidence="8">
    <location>
        <begin position="150"/>
        <end position="169"/>
    </location>
</feature>
<dbReference type="Proteomes" id="UP000249828">
    <property type="component" value="Unassembled WGS sequence"/>
</dbReference>
<evidence type="ECO:0000313" key="11">
    <source>
        <dbReference type="Proteomes" id="UP000249828"/>
    </source>
</evidence>
<dbReference type="EMBL" id="PIEU01000125">
    <property type="protein sequence ID" value="PZL70063.1"/>
    <property type="molecule type" value="Genomic_DNA"/>
</dbReference>
<dbReference type="PANTHER" id="PTHR47371:SF3">
    <property type="entry name" value="PHOSPHOGLYCEROL TRANSFERASE I"/>
    <property type="match status" value="1"/>
</dbReference>
<keyword evidence="11" id="KW-1185">Reference proteome</keyword>
<keyword evidence="4 8" id="KW-0812">Transmembrane</keyword>
<comment type="pathway">
    <text evidence="2">Cell wall biogenesis; lipoteichoic acid biosynthesis.</text>
</comment>
<dbReference type="AlphaFoldDB" id="A0A2W3ZMG0"/>
<keyword evidence="7" id="KW-0175">Coiled coil</keyword>
<keyword evidence="5 8" id="KW-1133">Transmembrane helix</keyword>
<sequence length="773" mass="89112">MTQVSLFIRGDASTANRFSVPYSLFSVYYALSLFLFSESIAQKISLKATGTFIATSLIVTQVLTSWPLTNYRVSTFWKIKLSSSGLNWLLNILKYTGIYLLIAISLITICLLLQKSSLYKKRINDLSFNSPTQFYQKLRSIKSWIYRRKAFFFVAIFFYFFTCVQLFLLDKTEGWSQTFQVILKIFTQRQSILILTTMIIMGFFLLLLLLMNRFWYVFSLTFLIDLLLTVSSVIKVNLRDEPVFPSDLKMLNSISELLSMVSPVLVMTGAILILVLTISSIVVQRKLQHQYALKFNWKKRIIGIITLSVLFSSVFFINHKNSPSFLLFNLFRVNKLFINQGETVLENGPIIQFLNNIDIKIMDKPENYSKNKIEELMKKYDAEAEKINQTRNDWLENQTLILNLSETFSDPARVPNLNVLNDPIPTIKELMKKNTGGTMLSVGYGGGTANMEWQSLTGLDISSLSASLVTPYTQLVGGQHVSPNITNLFDEKIAIHPFTASLYQRKSVFEKFGFDKFYYVDSPDKLTYTDKIERSPRISDESAYKETLKALQSNTETTQFIQLSTMQNHMPYQDYYDKLDYSAEGKAVLESRKGELSTFMQGLHYTDEAVKEFIKELDKIQKPITFVFYGDHLPSLYSGNDQKKYGLEHHETDYFIYSNAFSRDQIKKLNKNVVSPFNFNALAFEQANIKVTPFYALLTQVTNKLPASTIDPVESVSNRYNGKQVFVTEKNKIILEKDLTEEQKEILEDYKYIQYDLVAGEQYSTEWAEQKVK</sequence>
<dbReference type="RefSeq" id="WP_111248936.1">
    <property type="nucleotide sequence ID" value="NZ_PIEU01000125.1"/>
</dbReference>
<feature type="transmembrane region" description="Helical" evidence="8">
    <location>
        <begin position="301"/>
        <end position="319"/>
    </location>
</feature>
<feature type="domain" description="Sulfatase N-terminal" evidence="9">
    <location>
        <begin position="399"/>
        <end position="686"/>
    </location>
</feature>
<feature type="transmembrane region" description="Helical" evidence="8">
    <location>
        <begin position="217"/>
        <end position="238"/>
    </location>
</feature>
<dbReference type="GO" id="GO:0005886">
    <property type="term" value="C:plasma membrane"/>
    <property type="evidence" value="ECO:0007669"/>
    <property type="project" value="UniProtKB-SubCell"/>
</dbReference>
<comment type="caution">
    <text evidence="10">The sequence shown here is derived from an EMBL/GenBank/DDBJ whole genome shotgun (WGS) entry which is preliminary data.</text>
</comment>
<organism evidence="10 11">
    <name type="scientific">Enterococcus plantarum</name>
    <dbReference type="NCBI Taxonomy" id="1077675"/>
    <lineage>
        <taxon>Bacteria</taxon>
        <taxon>Bacillati</taxon>
        <taxon>Bacillota</taxon>
        <taxon>Bacilli</taxon>
        <taxon>Lactobacillales</taxon>
        <taxon>Enterococcaceae</taxon>
        <taxon>Enterococcus</taxon>
    </lineage>
</organism>
<dbReference type="Gene3D" id="3.40.720.10">
    <property type="entry name" value="Alkaline Phosphatase, subunit A"/>
    <property type="match status" value="1"/>
</dbReference>
<keyword evidence="6 8" id="KW-0472">Membrane</keyword>
<reference evidence="10 11" key="1">
    <citation type="submission" date="2017-11" db="EMBL/GenBank/DDBJ databases">
        <title>Draft genome sequence of Enterococcus plantarum TRW2 strain isolated from lettuce.</title>
        <authorList>
            <person name="Kim E.B."/>
            <person name="Marco M.L."/>
            <person name="Williams T.R."/>
            <person name="You I.H."/>
        </authorList>
    </citation>
    <scope>NUCLEOTIDE SEQUENCE [LARGE SCALE GENOMIC DNA]</scope>
    <source>
        <strain evidence="10 11">TRW2</strain>
    </source>
</reference>
<comment type="subcellular location">
    <subcellularLocation>
        <location evidence="1">Cell membrane</location>
        <topology evidence="1">Multi-pass membrane protein</topology>
    </subcellularLocation>
</comment>
<proteinExistence type="predicted"/>
<feature type="transmembrane region" description="Helical" evidence="8">
    <location>
        <begin position="189"/>
        <end position="210"/>
    </location>
</feature>
<evidence type="ECO:0000313" key="10">
    <source>
        <dbReference type="EMBL" id="PZL70063.1"/>
    </source>
</evidence>
<dbReference type="SUPFAM" id="SSF53649">
    <property type="entry name" value="Alkaline phosphatase-like"/>
    <property type="match status" value="1"/>
</dbReference>
<feature type="transmembrane region" description="Helical" evidence="8">
    <location>
        <begin position="258"/>
        <end position="281"/>
    </location>
</feature>
<evidence type="ECO:0000256" key="2">
    <source>
        <dbReference type="ARBA" id="ARBA00004936"/>
    </source>
</evidence>
<feature type="transmembrane region" description="Helical" evidence="8">
    <location>
        <begin position="48"/>
        <end position="68"/>
    </location>
</feature>
<keyword evidence="3" id="KW-1003">Cell membrane</keyword>
<evidence type="ECO:0000256" key="6">
    <source>
        <dbReference type="ARBA" id="ARBA00023136"/>
    </source>
</evidence>
<feature type="transmembrane region" description="Helical" evidence="8">
    <location>
        <begin position="20"/>
        <end position="36"/>
    </location>
</feature>
<evidence type="ECO:0000256" key="3">
    <source>
        <dbReference type="ARBA" id="ARBA00022475"/>
    </source>
</evidence>
<gene>
    <name evidence="10" type="ORF">CI088_16165</name>
</gene>
<dbReference type="InterPro" id="IPR017850">
    <property type="entry name" value="Alkaline_phosphatase_core_sf"/>
</dbReference>
<dbReference type="CDD" id="cd16015">
    <property type="entry name" value="LTA_synthase"/>
    <property type="match status" value="1"/>
</dbReference>
<evidence type="ECO:0000256" key="7">
    <source>
        <dbReference type="SAM" id="Coils"/>
    </source>
</evidence>
<feature type="coiled-coil region" evidence="7">
    <location>
        <begin position="370"/>
        <end position="397"/>
    </location>
</feature>
<dbReference type="Pfam" id="PF00884">
    <property type="entry name" value="Sulfatase"/>
    <property type="match status" value="1"/>
</dbReference>
<evidence type="ECO:0000256" key="4">
    <source>
        <dbReference type="ARBA" id="ARBA00022692"/>
    </source>
</evidence>
<dbReference type="InterPro" id="IPR050448">
    <property type="entry name" value="OpgB/LTA_synthase_biosynth"/>
</dbReference>
<accession>A0A2W3ZMG0</accession>
<evidence type="ECO:0000259" key="9">
    <source>
        <dbReference type="Pfam" id="PF00884"/>
    </source>
</evidence>
<evidence type="ECO:0000256" key="5">
    <source>
        <dbReference type="ARBA" id="ARBA00022989"/>
    </source>
</evidence>